<gene>
    <name evidence="2" type="ORF">SAMN06297358_2751</name>
</gene>
<name>A0A286A7P6_9SPHI</name>
<proteinExistence type="predicted"/>
<dbReference type="RefSeq" id="WP_097132590.1">
    <property type="nucleotide sequence ID" value="NZ_OCMT01000003.1"/>
</dbReference>
<reference evidence="3" key="1">
    <citation type="submission" date="2017-09" db="EMBL/GenBank/DDBJ databases">
        <authorList>
            <person name="Varghese N."/>
            <person name="Submissions S."/>
        </authorList>
    </citation>
    <scope>NUCLEOTIDE SEQUENCE [LARGE SCALE GENOMIC DNA]</scope>
    <source>
        <strain evidence="3">CGMCC 1.12803</strain>
    </source>
</reference>
<dbReference type="Proteomes" id="UP000219281">
    <property type="component" value="Unassembled WGS sequence"/>
</dbReference>
<keyword evidence="3" id="KW-1185">Reference proteome</keyword>
<evidence type="ECO:0000256" key="1">
    <source>
        <dbReference type="SAM" id="SignalP"/>
    </source>
</evidence>
<feature type="signal peptide" evidence="1">
    <location>
        <begin position="1"/>
        <end position="26"/>
    </location>
</feature>
<protein>
    <recommendedName>
        <fullName evidence="4">Por secretion system C-terminal sorting domain-containing protein</fullName>
    </recommendedName>
</protein>
<evidence type="ECO:0008006" key="4">
    <source>
        <dbReference type="Google" id="ProtNLM"/>
    </source>
</evidence>
<dbReference type="OrthoDB" id="101122at2"/>
<evidence type="ECO:0000313" key="2">
    <source>
        <dbReference type="EMBL" id="SOD17948.1"/>
    </source>
</evidence>
<sequence>MQKSTLLFAAFSLLLILSLCSLAANAQVTAANYYYNNFDNGLFGNGFTETTSNSALQISATAPLSGTHSLTSTANGLSSTYKMPLVTENTNLDDETFGWEWTLLYRNNGAATDNSDAVDNGENAWKYWLSSNNANPATANGYFLTQNGNQISLRYRIYNGGYPYHDDLVSYSLPNNGVTYAIRVQRIKRQGQYVWHLFVDEYNSNAKNQASTSRGLSYHSSMNTYANSGFQISSTSANRFNFDEVKMYSMKLSISGANDTAYGINNPLYPGLENAAIYGLKIETRGYFDIYQLRISLTGNITGIVEGTMKLNKSKDAYFGNADDSHVANLDYYNDKIHNYNISDSFYSIGEADGSLSLAFYYYISVNVKASPANGATFSISGAPELNGSNSQANYANSGSVTNIGTAPTNTGSVRDWLGSVSSDWNNAANWSPNTVPGATDLAQIGVMSFDNQPRVSVNNMVGNIVFGTAKAAILTVGVGTKLTVNNNINSKSNATINGDGSVDVKGTYSSMSASSSTVTGSIALLTVNNLTVNSRDAAVGYVSSGGNTVIKNTLNILGADHLASFLLTNDAVVTFKGSNPISLSGNYSVSFADGTVGYASEVQQLVPVFGYKNISFAGAGVKKIASGTLYVSGNWSSSGGKVDLLSNNASLNFNGSNQVIEDFDSDAGNGISFGNLFFNGGVKTLSAAGKFNLAVSKYLTLGAHTTLQTSGSLTLKSNEFGSASVASIPASASIVGNVTVERYVQGGSKSMWRTYRMFSSPIYDNENAGHRTYSFTQLIDDMLITGRSEGFDQLGNSATSAWTYNNGFIAIPSINTAVDVGRGAYVLYRGDRSNPSGKVSTPYVDAESIVMTYKGELNQQSITVPLEHGSTGFSMLGNPYAATIDWNALTKTSNVGYVIRTWNPSNRQYATFNGMDQLNGGSQFIGPGQGFFVQTTDGNSPSVTFTEDAKVSDVAQALPKYNVVMAVRESNFVGEVAARVSNSIETPAKIRIKLTRDGYENEDETLVVFKRDELASFAGYDVERSGGEAVFLSSLSAEKTKMAINYMPHISSIQAVDLDVNVSNNGGYKMHFNLTGVPTGYEVKLKDKYLNTVTDLNNQETVYSLAIDRAVGSSLGDRFELLVGPATTLPVVLTDFTGDKANNGVLLKWKTSSELDNSLFAIQRAGDDQSFTTIATVNANTDGFYSFLDKTPLNGNNYYRLIQVDNNGTPSILPKILNFKFDLNGENGIVVYPTIVQSTFTIKFNGSLSSKEYMIKIADVAGKEVYRKKVSKDEMYAGSVGEFSAMPSGVYFATLFDINNGNRLGVTKLMKR</sequence>
<dbReference type="EMBL" id="OCMT01000003">
    <property type="protein sequence ID" value="SOD17948.1"/>
    <property type="molecule type" value="Genomic_DNA"/>
</dbReference>
<keyword evidence="1" id="KW-0732">Signal</keyword>
<accession>A0A286A7P6</accession>
<feature type="chain" id="PRO_5012854867" description="Por secretion system C-terminal sorting domain-containing protein" evidence="1">
    <location>
        <begin position="27"/>
        <end position="1313"/>
    </location>
</feature>
<organism evidence="2 3">
    <name type="scientific">Pedobacter xixiisoli</name>
    <dbReference type="NCBI Taxonomy" id="1476464"/>
    <lineage>
        <taxon>Bacteria</taxon>
        <taxon>Pseudomonadati</taxon>
        <taxon>Bacteroidota</taxon>
        <taxon>Sphingobacteriia</taxon>
        <taxon>Sphingobacteriales</taxon>
        <taxon>Sphingobacteriaceae</taxon>
        <taxon>Pedobacter</taxon>
    </lineage>
</organism>
<evidence type="ECO:0000313" key="3">
    <source>
        <dbReference type="Proteomes" id="UP000219281"/>
    </source>
</evidence>